<evidence type="ECO:0000256" key="3">
    <source>
        <dbReference type="ARBA" id="ARBA00022723"/>
    </source>
</evidence>
<evidence type="ECO:0000256" key="1">
    <source>
        <dbReference type="ARBA" id="ARBA00004170"/>
    </source>
</evidence>
<comment type="caution">
    <text evidence="8">The sequence shown here is derived from an EMBL/GenBank/DDBJ whole genome shotgun (WGS) entry which is preliminary data.</text>
</comment>
<evidence type="ECO:0000256" key="5">
    <source>
        <dbReference type="ARBA" id="ARBA00023136"/>
    </source>
</evidence>
<reference evidence="8" key="2">
    <citation type="journal article" date="2022" name="Hortic Res">
        <title>The genome of Dioscorea zingiberensis sheds light on the biosynthesis, origin and evolution of the medicinally important diosgenin saponins.</title>
        <authorList>
            <person name="Li Y."/>
            <person name="Tan C."/>
            <person name="Li Z."/>
            <person name="Guo J."/>
            <person name="Li S."/>
            <person name="Chen X."/>
            <person name="Wang C."/>
            <person name="Dai X."/>
            <person name="Yang H."/>
            <person name="Song W."/>
            <person name="Hou L."/>
            <person name="Xu J."/>
            <person name="Tong Z."/>
            <person name="Xu A."/>
            <person name="Yuan X."/>
            <person name="Wang W."/>
            <person name="Yang Q."/>
            <person name="Chen L."/>
            <person name="Sun Z."/>
            <person name="Wang K."/>
            <person name="Pan B."/>
            <person name="Chen J."/>
            <person name="Bao Y."/>
            <person name="Liu F."/>
            <person name="Qi X."/>
            <person name="Gang D.R."/>
            <person name="Wen J."/>
            <person name="Li J."/>
        </authorList>
    </citation>
    <scope>NUCLEOTIDE SEQUENCE</scope>
    <source>
        <strain evidence="8">Dzin_1.0</strain>
    </source>
</reference>
<comment type="subcellular location">
    <subcellularLocation>
        <location evidence="1">Membrane</location>
        <topology evidence="1">Peripheral membrane protein</topology>
    </subcellularLocation>
</comment>
<gene>
    <name evidence="8" type="ORF">J5N97_007118</name>
</gene>
<keyword evidence="6" id="KW-1133">Transmembrane helix</keyword>
<evidence type="ECO:0000256" key="4">
    <source>
        <dbReference type="ARBA" id="ARBA00022833"/>
    </source>
</evidence>
<evidence type="ECO:0000256" key="6">
    <source>
        <dbReference type="SAM" id="Phobius"/>
    </source>
</evidence>
<dbReference type="Pfam" id="PF10601">
    <property type="entry name" value="zf-LITAF-like"/>
    <property type="match status" value="1"/>
</dbReference>
<evidence type="ECO:0000256" key="2">
    <source>
        <dbReference type="ARBA" id="ARBA00005975"/>
    </source>
</evidence>
<dbReference type="SMART" id="SM00714">
    <property type="entry name" value="LITAF"/>
    <property type="match status" value="1"/>
</dbReference>
<evidence type="ECO:0000313" key="9">
    <source>
        <dbReference type="Proteomes" id="UP001085076"/>
    </source>
</evidence>
<keyword evidence="3" id="KW-0479">Metal-binding</keyword>
<dbReference type="GO" id="GO:0008270">
    <property type="term" value="F:zinc ion binding"/>
    <property type="evidence" value="ECO:0007669"/>
    <property type="project" value="TreeGrafter"/>
</dbReference>
<proteinExistence type="inferred from homology"/>
<sequence>MEMKGKVEEPALGVPYPYATAASAPPAQTYYVGQNPYQAGMVPPNAIYGDPKGIPLQQTMYRDTPAPFNCTFCGSSGLTTVRSKPSVAAVVGCMMTFMVGFCFLCPSMDCLWHKYHYCPNCGEKVADFEKSDPCLVVDVPRWTEPSFAVPA</sequence>
<comment type="similarity">
    <text evidence="2">Belongs to the CDIP1/LITAF family.</text>
</comment>
<dbReference type="OrthoDB" id="1882956at2759"/>
<keyword evidence="6" id="KW-0812">Transmembrane</keyword>
<keyword evidence="5 6" id="KW-0472">Membrane</keyword>
<dbReference type="GO" id="GO:0016020">
    <property type="term" value="C:membrane"/>
    <property type="evidence" value="ECO:0007669"/>
    <property type="project" value="UniProtKB-SubCell"/>
</dbReference>
<dbReference type="PANTHER" id="PTHR23292:SF6">
    <property type="entry name" value="FI16602P1-RELATED"/>
    <property type="match status" value="1"/>
</dbReference>
<dbReference type="InterPro" id="IPR037519">
    <property type="entry name" value="LITAF_fam"/>
</dbReference>
<reference evidence="8" key="1">
    <citation type="submission" date="2021-03" db="EMBL/GenBank/DDBJ databases">
        <authorList>
            <person name="Li Z."/>
            <person name="Yang C."/>
        </authorList>
    </citation>
    <scope>NUCLEOTIDE SEQUENCE</scope>
    <source>
        <strain evidence="8">Dzin_1.0</strain>
        <tissue evidence="8">Leaf</tissue>
    </source>
</reference>
<keyword evidence="9" id="KW-1185">Reference proteome</keyword>
<dbReference type="Proteomes" id="UP001085076">
    <property type="component" value="Miscellaneous, Linkage group lg01"/>
</dbReference>
<feature type="transmembrane region" description="Helical" evidence="6">
    <location>
        <begin position="86"/>
        <end position="105"/>
    </location>
</feature>
<dbReference type="InterPro" id="IPR006629">
    <property type="entry name" value="LITAF"/>
</dbReference>
<keyword evidence="4" id="KW-0862">Zinc</keyword>
<dbReference type="EMBL" id="JAGGNH010000001">
    <property type="protein sequence ID" value="KAJ0988762.1"/>
    <property type="molecule type" value="Genomic_DNA"/>
</dbReference>
<dbReference type="PANTHER" id="PTHR23292">
    <property type="entry name" value="LIPOPOLYSACCHARIDE-INDUCED TUMOR NECROSIS FACTOR-ALPHA FACTOR"/>
    <property type="match status" value="1"/>
</dbReference>
<dbReference type="PROSITE" id="PS51837">
    <property type="entry name" value="LITAF"/>
    <property type="match status" value="1"/>
</dbReference>
<evidence type="ECO:0000259" key="7">
    <source>
        <dbReference type="PROSITE" id="PS51837"/>
    </source>
</evidence>
<name>A0A9D5DEZ1_9LILI</name>
<protein>
    <recommendedName>
        <fullName evidence="7">LITAF domain-containing protein</fullName>
    </recommendedName>
</protein>
<feature type="domain" description="LITAF" evidence="7">
    <location>
        <begin position="50"/>
        <end position="130"/>
    </location>
</feature>
<accession>A0A9D5DEZ1</accession>
<evidence type="ECO:0000313" key="8">
    <source>
        <dbReference type="EMBL" id="KAJ0988762.1"/>
    </source>
</evidence>
<organism evidence="8 9">
    <name type="scientific">Dioscorea zingiberensis</name>
    <dbReference type="NCBI Taxonomy" id="325984"/>
    <lineage>
        <taxon>Eukaryota</taxon>
        <taxon>Viridiplantae</taxon>
        <taxon>Streptophyta</taxon>
        <taxon>Embryophyta</taxon>
        <taxon>Tracheophyta</taxon>
        <taxon>Spermatophyta</taxon>
        <taxon>Magnoliopsida</taxon>
        <taxon>Liliopsida</taxon>
        <taxon>Dioscoreales</taxon>
        <taxon>Dioscoreaceae</taxon>
        <taxon>Dioscorea</taxon>
    </lineage>
</organism>
<dbReference type="AlphaFoldDB" id="A0A9D5DEZ1"/>